<dbReference type="EMBL" id="MDGQ01000005">
    <property type="protein sequence ID" value="OEK04907.1"/>
    <property type="molecule type" value="Genomic_DNA"/>
</dbReference>
<organism evidence="9 10">
    <name type="scientific">Roseivirga misakiensis</name>
    <dbReference type="NCBI Taxonomy" id="1563681"/>
    <lineage>
        <taxon>Bacteria</taxon>
        <taxon>Pseudomonadati</taxon>
        <taxon>Bacteroidota</taxon>
        <taxon>Cytophagia</taxon>
        <taxon>Cytophagales</taxon>
        <taxon>Roseivirgaceae</taxon>
        <taxon>Roseivirga</taxon>
    </lineage>
</organism>
<dbReference type="SUPFAM" id="SSF49464">
    <property type="entry name" value="Carboxypeptidase regulatory domain-like"/>
    <property type="match status" value="1"/>
</dbReference>
<dbReference type="STRING" id="1563681.BFP71_15840"/>
<dbReference type="GO" id="GO:0044718">
    <property type="term" value="P:siderophore transmembrane transport"/>
    <property type="evidence" value="ECO:0007669"/>
    <property type="project" value="TreeGrafter"/>
</dbReference>
<reference evidence="9 10" key="1">
    <citation type="submission" date="2016-08" db="EMBL/GenBank/DDBJ databases">
        <title>Draft genome of Fabibacter sp. strain SK-8.</title>
        <authorList>
            <person name="Wong S.-K."/>
            <person name="Hamasaki K."/>
            <person name="Yoshizawa S."/>
        </authorList>
    </citation>
    <scope>NUCLEOTIDE SEQUENCE [LARGE SCALE GENOMIC DNA]</scope>
    <source>
        <strain evidence="9 10">SK-8</strain>
    </source>
</reference>
<dbReference type="GO" id="GO:0015344">
    <property type="term" value="F:siderophore uptake transmembrane transporter activity"/>
    <property type="evidence" value="ECO:0007669"/>
    <property type="project" value="TreeGrafter"/>
</dbReference>
<keyword evidence="2" id="KW-0813">Transport</keyword>
<dbReference type="InterPro" id="IPR039426">
    <property type="entry name" value="TonB-dep_rcpt-like"/>
</dbReference>
<dbReference type="OrthoDB" id="1109208at2"/>
<feature type="domain" description="TonB-dependent receptor plug" evidence="8">
    <location>
        <begin position="133"/>
        <end position="240"/>
    </location>
</feature>
<dbReference type="InterPro" id="IPR036942">
    <property type="entry name" value="Beta-barrel_TonB_sf"/>
</dbReference>
<dbReference type="InterPro" id="IPR037066">
    <property type="entry name" value="Plug_dom_sf"/>
</dbReference>
<evidence type="ECO:0000256" key="2">
    <source>
        <dbReference type="ARBA" id="ARBA00022448"/>
    </source>
</evidence>
<dbReference type="RefSeq" id="WP_069836412.1">
    <property type="nucleotide sequence ID" value="NZ_MDGQ01000005.1"/>
</dbReference>
<dbReference type="Proteomes" id="UP000095552">
    <property type="component" value="Unassembled WGS sequence"/>
</dbReference>
<gene>
    <name evidence="9" type="ORF">BFP71_15840</name>
</gene>
<evidence type="ECO:0000256" key="6">
    <source>
        <dbReference type="ARBA" id="ARBA00023136"/>
    </source>
</evidence>
<keyword evidence="7" id="KW-0998">Cell outer membrane</keyword>
<dbReference type="InterPro" id="IPR012910">
    <property type="entry name" value="Plug_dom"/>
</dbReference>
<evidence type="ECO:0000256" key="5">
    <source>
        <dbReference type="ARBA" id="ARBA00022729"/>
    </source>
</evidence>
<evidence type="ECO:0000256" key="1">
    <source>
        <dbReference type="ARBA" id="ARBA00004571"/>
    </source>
</evidence>
<evidence type="ECO:0000256" key="7">
    <source>
        <dbReference type="ARBA" id="ARBA00023237"/>
    </source>
</evidence>
<dbReference type="InterPro" id="IPR008969">
    <property type="entry name" value="CarboxyPept-like_regulatory"/>
</dbReference>
<dbReference type="PANTHER" id="PTHR30069:SF29">
    <property type="entry name" value="HEMOGLOBIN AND HEMOGLOBIN-HAPTOGLOBIN-BINDING PROTEIN 1-RELATED"/>
    <property type="match status" value="1"/>
</dbReference>
<evidence type="ECO:0000313" key="9">
    <source>
        <dbReference type="EMBL" id="OEK04907.1"/>
    </source>
</evidence>
<dbReference type="Pfam" id="PF07715">
    <property type="entry name" value="Plug"/>
    <property type="match status" value="1"/>
</dbReference>
<dbReference type="Gene3D" id="2.40.170.20">
    <property type="entry name" value="TonB-dependent receptor, beta-barrel domain"/>
    <property type="match status" value="1"/>
</dbReference>
<comment type="subcellular location">
    <subcellularLocation>
        <location evidence="1">Cell outer membrane</location>
        <topology evidence="1">Multi-pass membrane protein</topology>
    </subcellularLocation>
</comment>
<protein>
    <recommendedName>
        <fullName evidence="8">TonB-dependent receptor plug domain-containing protein</fullName>
    </recommendedName>
</protein>
<keyword evidence="10" id="KW-1185">Reference proteome</keyword>
<evidence type="ECO:0000259" key="8">
    <source>
        <dbReference type="Pfam" id="PF07715"/>
    </source>
</evidence>
<dbReference type="SUPFAM" id="SSF56935">
    <property type="entry name" value="Porins"/>
    <property type="match status" value="1"/>
</dbReference>
<evidence type="ECO:0000256" key="3">
    <source>
        <dbReference type="ARBA" id="ARBA00022452"/>
    </source>
</evidence>
<sequence length="960" mass="107852">MYKRSNLRAFILSLGLLVLILGQVFGQTTQALKGRIISKGTRKVIPYASVSIPSLSTKKRKVGVSSDQNGEFQLVLTLDLLPIEIEFSAIGYKSKRVNLTKIVDFLIMELEEQVFELDEFVLSSKKIEEEELKSPIQIEKLELAAIRNTASFNFTDAVMNMKGVDVATQSIIINTVNARGFNSSTNQRFKQFTDGMDSQAPGLGFSLGNVVGATTLDVESLELIPGPTTARFGQGIFNGVLDVRTKSPFEYEGLSLEAKGASIRTEQFDPKFFTFGNSFIQELSARYAKAVIKDKVAFKVNASRLEGEDFRARNFTNIGPGFPWETEHYIDNQGVNGVNVYGDDRAAFLILPRAAGSDRDSVFAVTRSGYQEGDLVDYNAESVKLNGALHVKLNPETEVILAGFYGKASTMITTNDRIALRDFEISQYKAEIKGKNFMVRGYTVGQNSGDSFNVGLLGETLVQTAKPDDFWFNQFGNLWKFGGLRVAGRGDAVRAIANTGAPGNQFDSRYEPGTPVFDSLRTAIITSQQPGFGAAIYDRSRAYYGDAEFKINKWDDFFKDLIVGANVRQYDPQSNGTIFADSEDNDITNYEYGFYTEATKKMSDKVELSASIRVDKNENFNFVSSQRFSFVKEYKKNNFFRASIQRGLRLPNIQEQFLDQNLGETRLIGGLRQVVDPYDLPNNAIFQRSIEEFNQAVADDVNDKLVLNEQIIDERFFQIDLPAIRRDNHDIIESGIVDASRFNGIKPERVTSIEIGYRSLVEDKRVFEILYYRNYYNNFIGNTRVIKPRTSPSTDITLATEQALNPGQSELFFITDNSDGLIVTEGLEMMYDVTSDGGTNFGVNVTYANISQDSDDPLTPNFNTPPFKLNFTVGHRKLGRHLAAQLSWRFRSEFEWESPFLDGTIPDYHTLDFQITYKLPDLNSAFRIGGNNVLNREQFNNFGGAEISSYYYISFTFNNL</sequence>
<proteinExistence type="predicted"/>
<keyword evidence="5" id="KW-0732">Signal</keyword>
<name>A0A1E5T0S2_9BACT</name>
<dbReference type="Gene3D" id="2.170.130.10">
    <property type="entry name" value="TonB-dependent receptor, plug domain"/>
    <property type="match status" value="1"/>
</dbReference>
<comment type="caution">
    <text evidence="9">The sequence shown here is derived from an EMBL/GenBank/DDBJ whole genome shotgun (WGS) entry which is preliminary data.</text>
</comment>
<dbReference type="AlphaFoldDB" id="A0A1E5T0S2"/>
<keyword evidence="3" id="KW-1134">Transmembrane beta strand</keyword>
<evidence type="ECO:0000256" key="4">
    <source>
        <dbReference type="ARBA" id="ARBA00022692"/>
    </source>
</evidence>
<dbReference type="GO" id="GO:0009279">
    <property type="term" value="C:cell outer membrane"/>
    <property type="evidence" value="ECO:0007669"/>
    <property type="project" value="UniProtKB-SubCell"/>
</dbReference>
<dbReference type="Pfam" id="PF13715">
    <property type="entry name" value="CarbopepD_reg_2"/>
    <property type="match status" value="1"/>
</dbReference>
<keyword evidence="6" id="KW-0472">Membrane</keyword>
<keyword evidence="4" id="KW-0812">Transmembrane</keyword>
<dbReference type="PANTHER" id="PTHR30069">
    <property type="entry name" value="TONB-DEPENDENT OUTER MEMBRANE RECEPTOR"/>
    <property type="match status" value="1"/>
</dbReference>
<accession>A0A1E5T0S2</accession>
<evidence type="ECO:0000313" key="10">
    <source>
        <dbReference type="Proteomes" id="UP000095552"/>
    </source>
</evidence>